<evidence type="ECO:0000256" key="6">
    <source>
        <dbReference type="SAM" id="Phobius"/>
    </source>
</evidence>
<evidence type="ECO:0000256" key="5">
    <source>
        <dbReference type="SAM" id="MobiDB-lite"/>
    </source>
</evidence>
<evidence type="ECO:0000259" key="7">
    <source>
        <dbReference type="Pfam" id="PF06271"/>
    </source>
</evidence>
<feature type="domain" description="RDD" evidence="7">
    <location>
        <begin position="4"/>
        <end position="138"/>
    </location>
</feature>
<keyword evidence="3 6" id="KW-1133">Transmembrane helix</keyword>
<dbReference type="RefSeq" id="WP_237377671.1">
    <property type="nucleotide sequence ID" value="NZ_CP071793.1"/>
</dbReference>
<evidence type="ECO:0000256" key="2">
    <source>
        <dbReference type="ARBA" id="ARBA00022692"/>
    </source>
</evidence>
<evidence type="ECO:0000313" key="8">
    <source>
        <dbReference type="EMBL" id="QTD48008.1"/>
    </source>
</evidence>
<feature type="transmembrane region" description="Helical" evidence="6">
    <location>
        <begin position="12"/>
        <end position="31"/>
    </location>
</feature>
<reference evidence="8" key="1">
    <citation type="submission" date="2021-03" db="EMBL/GenBank/DDBJ databases">
        <title>Acanthopleuribacteraceae sp. M133.</title>
        <authorList>
            <person name="Wang G."/>
        </authorList>
    </citation>
    <scope>NUCLEOTIDE SEQUENCE</scope>
    <source>
        <strain evidence="8">M133</strain>
    </source>
</reference>
<dbReference type="KEGG" id="scor:J3U87_20690"/>
<dbReference type="Proteomes" id="UP000663929">
    <property type="component" value="Chromosome"/>
</dbReference>
<accession>A0A8A4TH06</accession>
<feature type="transmembrane region" description="Helical" evidence="6">
    <location>
        <begin position="103"/>
        <end position="134"/>
    </location>
</feature>
<dbReference type="AlphaFoldDB" id="A0A8A4TH06"/>
<evidence type="ECO:0000313" key="9">
    <source>
        <dbReference type="Proteomes" id="UP000663929"/>
    </source>
</evidence>
<dbReference type="GO" id="GO:0016020">
    <property type="term" value="C:membrane"/>
    <property type="evidence" value="ECO:0007669"/>
    <property type="project" value="UniProtKB-SubCell"/>
</dbReference>
<gene>
    <name evidence="8" type="ORF">J3U87_20690</name>
</gene>
<comment type="subcellular location">
    <subcellularLocation>
        <location evidence="1">Membrane</location>
        <topology evidence="1">Multi-pass membrane protein</topology>
    </subcellularLocation>
</comment>
<keyword evidence="4 6" id="KW-0472">Membrane</keyword>
<organism evidence="8 9">
    <name type="scientific">Sulfidibacter corallicola</name>
    <dbReference type="NCBI Taxonomy" id="2818388"/>
    <lineage>
        <taxon>Bacteria</taxon>
        <taxon>Pseudomonadati</taxon>
        <taxon>Acidobacteriota</taxon>
        <taxon>Holophagae</taxon>
        <taxon>Acanthopleuribacterales</taxon>
        <taxon>Acanthopleuribacteraceae</taxon>
        <taxon>Sulfidibacter</taxon>
    </lineage>
</organism>
<proteinExistence type="predicted"/>
<dbReference type="Pfam" id="PF06271">
    <property type="entry name" value="RDD"/>
    <property type="match status" value="1"/>
</dbReference>
<name>A0A8A4TH06_SULCO</name>
<evidence type="ECO:0000256" key="1">
    <source>
        <dbReference type="ARBA" id="ARBA00004141"/>
    </source>
</evidence>
<feature type="compositionally biased region" description="Pro residues" evidence="5">
    <location>
        <begin position="170"/>
        <end position="198"/>
    </location>
</feature>
<feature type="transmembrane region" description="Helical" evidence="6">
    <location>
        <begin position="37"/>
        <end position="60"/>
    </location>
</feature>
<keyword evidence="2 6" id="KW-0812">Transmembrane</keyword>
<keyword evidence="9" id="KW-1185">Reference proteome</keyword>
<evidence type="ECO:0000256" key="3">
    <source>
        <dbReference type="ARBA" id="ARBA00022989"/>
    </source>
</evidence>
<evidence type="ECO:0000256" key="4">
    <source>
        <dbReference type="ARBA" id="ARBA00023136"/>
    </source>
</evidence>
<protein>
    <submittedName>
        <fullName evidence="8">RDD family protein</fullName>
    </submittedName>
</protein>
<dbReference type="InterPro" id="IPR010432">
    <property type="entry name" value="RDD"/>
</dbReference>
<sequence length="237" mass="23962">MAKADPTKRVIAAIIDSIISGLITFVLSFVLGLVLGWIPLLGAALAAALSILAGAAYIAIKDALPIEQLGGASIGKSLFNMKVVKVDGSPIDMETSAKRNIPLWAGSAASAVLVATVIGGLLTPLTGLAGFVWVCIECYKVFTDPNGDRWGDTYVGTRVIETTAAQAAAAPPPPPAGSVPPPPTPEAAAPPPPPPPPAAGGDAPEAPPAPEAAAATEAKEEDPYKAPDAPWDGDTKH</sequence>
<dbReference type="EMBL" id="CP071793">
    <property type="protein sequence ID" value="QTD48008.1"/>
    <property type="molecule type" value="Genomic_DNA"/>
</dbReference>
<feature type="region of interest" description="Disordered" evidence="5">
    <location>
        <begin position="165"/>
        <end position="237"/>
    </location>
</feature>